<dbReference type="InterPro" id="IPR043163">
    <property type="entry name" value="DsrC-like_N"/>
</dbReference>
<dbReference type="EMBL" id="CP002959">
    <property type="protein sequence ID" value="AFM12985.1"/>
    <property type="molecule type" value="Genomic_DNA"/>
</dbReference>
<protein>
    <submittedName>
        <fullName evidence="4">Sulfur relay protein, TusE/DsrC/DsvC family</fullName>
    </submittedName>
</protein>
<dbReference type="GO" id="GO:0005737">
    <property type="term" value="C:cytoplasm"/>
    <property type="evidence" value="ECO:0007669"/>
    <property type="project" value="UniProtKB-SubCell"/>
</dbReference>
<dbReference type="STRING" id="869212.Turpa_2342"/>
<keyword evidence="3" id="KW-0963">Cytoplasm</keyword>
<evidence type="ECO:0000313" key="4">
    <source>
        <dbReference type="EMBL" id="AFM12985.1"/>
    </source>
</evidence>
<dbReference type="GO" id="GO:0097163">
    <property type="term" value="F:sulfur carrier activity"/>
    <property type="evidence" value="ECO:0007669"/>
    <property type="project" value="TreeGrafter"/>
</dbReference>
<dbReference type="InterPro" id="IPR032836">
    <property type="entry name" value="DsrE2-like"/>
</dbReference>
<dbReference type="InterPro" id="IPR025526">
    <property type="entry name" value="DsrC-like_dom_sf"/>
</dbReference>
<dbReference type="SUPFAM" id="SSF69721">
    <property type="entry name" value="DsrC, the gamma subunit of dissimilatory sulfite reductase"/>
    <property type="match status" value="1"/>
</dbReference>
<dbReference type="Pfam" id="PF04358">
    <property type="entry name" value="DsrC"/>
    <property type="match status" value="1"/>
</dbReference>
<dbReference type="InterPro" id="IPR042072">
    <property type="entry name" value="DsrC-like_C"/>
</dbReference>
<organism evidence="4 5">
    <name type="scientific">Turneriella parva (strain ATCC BAA-1111 / DSM 21527 / NCTC 11395 / H)</name>
    <name type="common">Leptospira parva</name>
    <dbReference type="NCBI Taxonomy" id="869212"/>
    <lineage>
        <taxon>Bacteria</taxon>
        <taxon>Pseudomonadati</taxon>
        <taxon>Spirochaetota</taxon>
        <taxon>Spirochaetia</taxon>
        <taxon>Leptospirales</taxon>
        <taxon>Leptospiraceae</taxon>
        <taxon>Turneriella</taxon>
    </lineage>
</organism>
<evidence type="ECO:0000256" key="3">
    <source>
        <dbReference type="ARBA" id="ARBA00022490"/>
    </source>
</evidence>
<comment type="similarity">
    <text evidence="2">Belongs to the DsrC/TusE family.</text>
</comment>
<dbReference type="Gene3D" id="3.30.1420.10">
    <property type="match status" value="1"/>
</dbReference>
<dbReference type="Proteomes" id="UP000006048">
    <property type="component" value="Chromosome"/>
</dbReference>
<dbReference type="Gene3D" id="1.10.10.370">
    <property type="entry name" value="DsrC-like protein, C-terminal domain"/>
    <property type="match status" value="1"/>
</dbReference>
<gene>
    <name evidence="4" type="ordered locus">Turpa_2342</name>
</gene>
<dbReference type="PANTHER" id="PTHR37010">
    <property type="entry name" value="SULFURTRANSFERASE TUSE"/>
    <property type="match status" value="1"/>
</dbReference>
<evidence type="ECO:0000256" key="1">
    <source>
        <dbReference type="ARBA" id="ARBA00004496"/>
    </source>
</evidence>
<dbReference type="GO" id="GO:0002143">
    <property type="term" value="P:tRNA wobble position uridine thiolation"/>
    <property type="evidence" value="ECO:0007669"/>
    <property type="project" value="TreeGrafter"/>
</dbReference>
<dbReference type="RefSeq" id="WP_014803491.1">
    <property type="nucleotide sequence ID" value="NC_018020.1"/>
</dbReference>
<dbReference type="Pfam" id="PF13686">
    <property type="entry name" value="DrsE_2"/>
    <property type="match status" value="1"/>
</dbReference>
<evidence type="ECO:0000256" key="2">
    <source>
        <dbReference type="ARBA" id="ARBA00005718"/>
    </source>
</evidence>
<dbReference type="PATRIC" id="fig|869212.3.peg.2356"/>
<sequence>MPQKTLGTKTVEVDDQGFLKNTADWTEELARLFAADIGISELSEGHWKVVKFMRERYLKNGDSPSIRTLGKESGVNTKELYALFPKGPAKLAAYVAGIPKWLHIPTWIGGIPGMSALVSWRMRKSIESLDIPPIGEFLELIHDSGCGMYACKATVDMFKMTKADFVSPVDDIITVGEFYEKAQGGEIIFT</sequence>
<dbReference type="HOGENOM" id="CLU_1427442_0_0_12"/>
<dbReference type="PANTHER" id="PTHR37010:SF1">
    <property type="entry name" value="SULFURTRANSFERASE TUSE"/>
    <property type="match status" value="1"/>
</dbReference>
<dbReference type="SUPFAM" id="SSF75169">
    <property type="entry name" value="DsrEFH-like"/>
    <property type="match status" value="1"/>
</dbReference>
<evidence type="ECO:0000313" key="5">
    <source>
        <dbReference type="Proteomes" id="UP000006048"/>
    </source>
</evidence>
<accession>I4B6S8</accession>
<dbReference type="InterPro" id="IPR007453">
    <property type="entry name" value="DsrC/TusE"/>
</dbReference>
<comment type="subcellular location">
    <subcellularLocation>
        <location evidence="1">Cytoplasm</location>
    </subcellularLocation>
</comment>
<dbReference type="AlphaFoldDB" id="I4B6S8"/>
<proteinExistence type="inferred from homology"/>
<name>I4B6S8_TURPD</name>
<dbReference type="NCBIfam" id="TIGR03342">
    <property type="entry name" value="dsrC_tusE_dsvC"/>
    <property type="match status" value="1"/>
</dbReference>
<dbReference type="KEGG" id="tpx:Turpa_2342"/>
<keyword evidence="5" id="KW-1185">Reference proteome</keyword>
<reference evidence="4 5" key="1">
    <citation type="submission" date="2012-06" db="EMBL/GenBank/DDBJ databases">
        <title>The complete chromosome of genome of Turneriella parva DSM 21527.</title>
        <authorList>
            <consortium name="US DOE Joint Genome Institute (JGI-PGF)"/>
            <person name="Lucas S."/>
            <person name="Han J."/>
            <person name="Lapidus A."/>
            <person name="Bruce D."/>
            <person name="Goodwin L."/>
            <person name="Pitluck S."/>
            <person name="Peters L."/>
            <person name="Kyrpides N."/>
            <person name="Mavromatis K."/>
            <person name="Ivanova N."/>
            <person name="Mikhailova N."/>
            <person name="Chertkov O."/>
            <person name="Detter J.C."/>
            <person name="Tapia R."/>
            <person name="Han C."/>
            <person name="Land M."/>
            <person name="Hauser L."/>
            <person name="Markowitz V."/>
            <person name="Cheng J.-F."/>
            <person name="Hugenholtz P."/>
            <person name="Woyke T."/>
            <person name="Wu D."/>
            <person name="Gronow S."/>
            <person name="Wellnitz S."/>
            <person name="Brambilla E."/>
            <person name="Klenk H.-P."/>
            <person name="Eisen J.A."/>
        </authorList>
    </citation>
    <scope>NUCLEOTIDE SEQUENCE [LARGE SCALE GENOMIC DNA]</scope>
    <source>
        <strain evidence="5">ATCC BAA-1111 / DSM 21527 / NCTC 11395 / H</strain>
    </source>
</reference>
<dbReference type="InterPro" id="IPR027396">
    <property type="entry name" value="DsrEFH-like"/>
</dbReference>